<reference evidence="1 2" key="1">
    <citation type="submission" date="2023-11" db="EMBL/GenBank/DDBJ databases">
        <title>Coraliomargarita sp. nov., isolated from marine algae.</title>
        <authorList>
            <person name="Lee J.K."/>
            <person name="Baek J.H."/>
            <person name="Kim J.M."/>
            <person name="Choi D.G."/>
            <person name="Jeon C.O."/>
        </authorList>
    </citation>
    <scope>NUCLEOTIDE SEQUENCE [LARGE SCALE GENOMIC DNA]</scope>
    <source>
        <strain evidence="1 2">J2-16</strain>
    </source>
</reference>
<dbReference type="RefSeq" id="WP_319832826.1">
    <property type="nucleotide sequence ID" value="NZ_CP138858.1"/>
</dbReference>
<gene>
    <name evidence="1" type="ORF">SH580_21315</name>
</gene>
<evidence type="ECO:0000313" key="1">
    <source>
        <dbReference type="EMBL" id="WPJ95959.1"/>
    </source>
</evidence>
<dbReference type="EMBL" id="CP138858">
    <property type="protein sequence ID" value="WPJ95959.1"/>
    <property type="molecule type" value="Genomic_DNA"/>
</dbReference>
<organism evidence="1 2">
    <name type="scientific">Coraliomargarita algicola</name>
    <dbReference type="NCBI Taxonomy" id="3092156"/>
    <lineage>
        <taxon>Bacteria</taxon>
        <taxon>Pseudomonadati</taxon>
        <taxon>Verrucomicrobiota</taxon>
        <taxon>Opitutia</taxon>
        <taxon>Puniceicoccales</taxon>
        <taxon>Coraliomargaritaceae</taxon>
        <taxon>Coraliomargarita</taxon>
    </lineage>
</organism>
<sequence>MDLGSVQSVAAITSWSFRKGHRGAQKVALYGSASVVDPGWDLSAYTPLGMIDTTDLSQATYTAASLRALDGQTIGQFRWIVWAVSPVTAAGENSAFQELAVELR</sequence>
<accession>A0ABZ0RSL7</accession>
<proteinExistence type="predicted"/>
<dbReference type="Proteomes" id="UP001324993">
    <property type="component" value="Chromosome"/>
</dbReference>
<evidence type="ECO:0000313" key="2">
    <source>
        <dbReference type="Proteomes" id="UP001324993"/>
    </source>
</evidence>
<keyword evidence="2" id="KW-1185">Reference proteome</keyword>
<name>A0ABZ0RSL7_9BACT</name>
<protein>
    <submittedName>
        <fullName evidence="1">Uncharacterized protein</fullName>
    </submittedName>
</protein>